<keyword evidence="1" id="KW-0347">Helicase</keyword>
<dbReference type="GO" id="GO:0031380">
    <property type="term" value="C:nuclear RNA-directed RNA polymerase complex"/>
    <property type="evidence" value="ECO:0007669"/>
    <property type="project" value="TreeGrafter"/>
</dbReference>
<sequence>MSVSSRPRGRGGTSLPSANLAIRQYFHDGPRNTPLAEWQRKTELPKVNEIMGTDHPGEEFNLATNKIHGPWPSAEVYLRTHYNLLREDAVANLRDAVAVVRERPGVTDSRSFVIYERVFFTHITMAHRGMAFRVCFSTRRAGKRILWRYSPRLISGNIVALSPATDMFSSICVIAVVAARPLEGVSKNPPEVDLFFAHAENMDFDPLKEWVMVESRSGYYEAHRHTMTALQKLSREGFPLSRHICGLETETGVPEYIASEPAMDFQAFAQGDSQQKLPCNVITELSKAPLEHLNIYQRSAMEHMLSKELAIVQGPPGTGKTFVSVTVLRLLLAQMNQGDPPIIVATHTNHALDQLLTLIAEFEPNYIRLGGRSRNFRVSSRTLFAIKENRPHISLQNGILSQARQRHAALVTDIIENTLKGFHRQIGDKSGSAFVHRGLLTQEQLKNLEEGSNQWVTSSMEGPIDPFIAWLGDQAVRFEDFCSDKQTSSKIDECHQDYEMLMELEAEQAPDADDWECLWGKTFDFRTSFPVLVRSFKHVPTVVIEKYLKFRDLWEIPREHRGAVYNELHRRLVKTIRDELREKLKLYMFNSKALQIGKLECDETILKTAKLIGMTTTGLSKYRGLVSALNPRLVMIEEAAEAIEAPVAVACFESLQHLILVGDHKQLQGRCAVHDLEGSPYYLDVSMFERLVQNDFPFVMLKEQRRMVPEIRRLLNPIYDDLQDHESVAKFEPVPGMGDVRSFFCTHNWPEVDDSLTSKVNEIEALMVFEFYCYLCSNGVPSRKITILTFYNGQRKKILKMLMDNENTRCHDPTVITVDSYQGEENDIIILSLVRSSDYLSAGIGFLAVDNRVCVALSRARRGLYIFGNARHLNAKSELWRQVTSIMKVGERGESRIGYGIPVTCQHGKVIAMEYIDIFKTPGSLTQTSFAPSHASTHNLAAANSAQAHSNLLGLPAPPNSRASTEEPEARLLIDLSDDDRLADPDLAGMTKNIAENDAPTTATRTSSNVSSSRTPGNTRADKKQLDNESKIRWNIFERESAEVSDSALNSLPRKAQKPLATKVHLMDASEEEMQSSKVAVLKPNVKRNPEIKEQTGSTPQPPGTVSTKHLLD</sequence>
<gene>
    <name evidence="6" type="ORF">N7496_003761</name>
</gene>
<dbReference type="InterPro" id="IPR041677">
    <property type="entry name" value="DNA2/NAM7_AAA_11"/>
</dbReference>
<dbReference type="AlphaFoldDB" id="A0A9W9SMQ0"/>
<dbReference type="Proteomes" id="UP001147782">
    <property type="component" value="Unassembled WGS sequence"/>
</dbReference>
<evidence type="ECO:0000259" key="4">
    <source>
        <dbReference type="Pfam" id="PF13087"/>
    </source>
</evidence>
<evidence type="ECO:0000259" key="3">
    <source>
        <dbReference type="Pfam" id="PF13086"/>
    </source>
</evidence>
<keyword evidence="1" id="KW-0547">Nucleotide-binding</keyword>
<dbReference type="OrthoDB" id="409395at2759"/>
<dbReference type="InterPro" id="IPR027417">
    <property type="entry name" value="P-loop_NTPase"/>
</dbReference>
<dbReference type="GO" id="GO:0004386">
    <property type="term" value="F:helicase activity"/>
    <property type="evidence" value="ECO:0007669"/>
    <property type="project" value="InterPro"/>
</dbReference>
<dbReference type="SUPFAM" id="SSF52540">
    <property type="entry name" value="P-loop containing nucleoside triphosphate hydrolases"/>
    <property type="match status" value="1"/>
</dbReference>
<dbReference type="EMBL" id="JAPZBS010000002">
    <property type="protein sequence ID" value="KAJ5381333.1"/>
    <property type="molecule type" value="Genomic_DNA"/>
</dbReference>
<feature type="region of interest" description="Disordered" evidence="2">
    <location>
        <begin position="991"/>
        <end position="1027"/>
    </location>
</feature>
<keyword evidence="1" id="KW-0378">Hydrolase</keyword>
<organism evidence="6 7">
    <name type="scientific">Penicillium cataractarum</name>
    <dbReference type="NCBI Taxonomy" id="2100454"/>
    <lineage>
        <taxon>Eukaryota</taxon>
        <taxon>Fungi</taxon>
        <taxon>Dikarya</taxon>
        <taxon>Ascomycota</taxon>
        <taxon>Pezizomycotina</taxon>
        <taxon>Eurotiomycetes</taxon>
        <taxon>Eurotiomycetidae</taxon>
        <taxon>Eurotiales</taxon>
        <taxon>Aspergillaceae</taxon>
        <taxon>Penicillium</taxon>
    </lineage>
</organism>
<evidence type="ECO:0000313" key="6">
    <source>
        <dbReference type="EMBL" id="KAJ5381333.1"/>
    </source>
</evidence>
<dbReference type="InterPro" id="IPR057373">
    <property type="entry name" value="ZNFX1"/>
</dbReference>
<dbReference type="GeneID" id="81435869"/>
<dbReference type="InterPro" id="IPR045055">
    <property type="entry name" value="DNA2/NAM7-like"/>
</dbReference>
<name>A0A9W9SMQ0_9EURO</name>
<evidence type="ECO:0000259" key="5">
    <source>
        <dbReference type="Pfam" id="PF25396"/>
    </source>
</evidence>
<evidence type="ECO:0000313" key="7">
    <source>
        <dbReference type="Proteomes" id="UP001147782"/>
    </source>
</evidence>
<reference evidence="6" key="2">
    <citation type="journal article" date="2023" name="IMA Fungus">
        <title>Comparative genomic study of the Penicillium genus elucidates a diverse pangenome and 15 lateral gene transfer events.</title>
        <authorList>
            <person name="Petersen C."/>
            <person name="Sorensen T."/>
            <person name="Nielsen M.R."/>
            <person name="Sondergaard T.E."/>
            <person name="Sorensen J.L."/>
            <person name="Fitzpatrick D.A."/>
            <person name="Frisvad J.C."/>
            <person name="Nielsen K.L."/>
        </authorList>
    </citation>
    <scope>NUCLEOTIDE SEQUENCE</scope>
    <source>
        <strain evidence="6">IBT 29864</strain>
    </source>
</reference>
<feature type="compositionally biased region" description="Low complexity" evidence="2">
    <location>
        <begin position="1001"/>
        <end position="1015"/>
    </location>
</feature>
<accession>A0A9W9SMQ0</accession>
<feature type="domain" description="DNA2/NAM7 helicase helicase" evidence="3">
    <location>
        <begin position="292"/>
        <end position="668"/>
    </location>
</feature>
<dbReference type="InterPro" id="IPR047187">
    <property type="entry name" value="SF1_C_Upf1"/>
</dbReference>
<feature type="domain" description="ZNFX1" evidence="5">
    <location>
        <begin position="109"/>
        <end position="216"/>
    </location>
</feature>
<keyword evidence="1" id="KW-0067">ATP-binding</keyword>
<evidence type="ECO:0000256" key="2">
    <source>
        <dbReference type="SAM" id="MobiDB-lite"/>
    </source>
</evidence>
<feature type="region of interest" description="Disordered" evidence="2">
    <location>
        <begin position="1068"/>
        <end position="1113"/>
    </location>
</feature>
<evidence type="ECO:0008006" key="8">
    <source>
        <dbReference type="Google" id="ProtNLM"/>
    </source>
</evidence>
<dbReference type="PANTHER" id="PTHR10887:SF341">
    <property type="entry name" value="NFX1-TYPE ZINC FINGER-CONTAINING PROTEIN 1"/>
    <property type="match status" value="1"/>
</dbReference>
<dbReference type="CDD" id="cd18808">
    <property type="entry name" value="SF1_C_Upf1"/>
    <property type="match status" value="1"/>
</dbReference>
<dbReference type="GO" id="GO:0031048">
    <property type="term" value="P:regulatory ncRNA-mediated heterochromatin formation"/>
    <property type="evidence" value="ECO:0007669"/>
    <property type="project" value="TreeGrafter"/>
</dbReference>
<comment type="caution">
    <text evidence="6">The sequence shown here is derived from an EMBL/GenBank/DDBJ whole genome shotgun (WGS) entry which is preliminary data.</text>
</comment>
<dbReference type="Gene3D" id="3.40.50.300">
    <property type="entry name" value="P-loop containing nucleotide triphosphate hydrolases"/>
    <property type="match status" value="3"/>
</dbReference>
<dbReference type="PANTHER" id="PTHR10887">
    <property type="entry name" value="DNA2/NAM7 HELICASE FAMILY"/>
    <property type="match status" value="1"/>
</dbReference>
<dbReference type="RefSeq" id="XP_056558904.1">
    <property type="nucleotide sequence ID" value="XM_056696692.1"/>
</dbReference>
<evidence type="ECO:0000256" key="1">
    <source>
        <dbReference type="ARBA" id="ARBA00022806"/>
    </source>
</evidence>
<dbReference type="FunFam" id="3.40.50.300:FF:001366">
    <property type="entry name" value="ATP binding protein, putative"/>
    <property type="match status" value="1"/>
</dbReference>
<feature type="compositionally biased region" description="Polar residues" evidence="2">
    <location>
        <begin position="1095"/>
        <end position="1113"/>
    </location>
</feature>
<protein>
    <recommendedName>
        <fullName evidence="8">Helicase ATP-binding domain-containing protein</fullName>
    </recommendedName>
</protein>
<keyword evidence="7" id="KW-1185">Reference proteome</keyword>
<feature type="domain" description="DNA2/NAM7 helicase-like C-terminal" evidence="4">
    <location>
        <begin position="683"/>
        <end position="870"/>
    </location>
</feature>
<dbReference type="Pfam" id="PF13087">
    <property type="entry name" value="AAA_12"/>
    <property type="match status" value="1"/>
</dbReference>
<dbReference type="Pfam" id="PF25396">
    <property type="entry name" value="ZNFX1"/>
    <property type="match status" value="1"/>
</dbReference>
<dbReference type="InterPro" id="IPR041679">
    <property type="entry name" value="DNA2/NAM7-like_C"/>
</dbReference>
<reference evidence="6" key="1">
    <citation type="submission" date="2022-11" db="EMBL/GenBank/DDBJ databases">
        <authorList>
            <person name="Petersen C."/>
        </authorList>
    </citation>
    <scope>NUCLEOTIDE SEQUENCE</scope>
    <source>
        <strain evidence="6">IBT 29864</strain>
    </source>
</reference>
<dbReference type="Pfam" id="PF13086">
    <property type="entry name" value="AAA_11"/>
    <property type="match status" value="1"/>
</dbReference>
<proteinExistence type="predicted"/>